<comment type="caution">
    <text evidence="1">The sequence shown here is derived from an EMBL/GenBank/DDBJ whole genome shotgun (WGS) entry which is preliminary data.</text>
</comment>
<organism evidence="1 2">
    <name type="scientific">Microcella frigidaquae</name>
    <dbReference type="NCBI Taxonomy" id="424758"/>
    <lineage>
        <taxon>Bacteria</taxon>
        <taxon>Bacillati</taxon>
        <taxon>Actinomycetota</taxon>
        <taxon>Actinomycetes</taxon>
        <taxon>Micrococcales</taxon>
        <taxon>Microbacteriaceae</taxon>
        <taxon>Microcella</taxon>
    </lineage>
</organism>
<keyword evidence="2" id="KW-1185">Reference proteome</keyword>
<gene>
    <name evidence="1" type="ORF">BJ959_000411</name>
</gene>
<dbReference type="Proteomes" id="UP000552883">
    <property type="component" value="Unassembled WGS sequence"/>
</dbReference>
<reference evidence="1 2" key="1">
    <citation type="submission" date="2020-08" db="EMBL/GenBank/DDBJ databases">
        <title>Sequencing the genomes of 1000 actinobacteria strains.</title>
        <authorList>
            <person name="Klenk H.-P."/>
        </authorList>
    </citation>
    <scope>NUCLEOTIDE SEQUENCE [LARGE SCALE GENOMIC DNA]</scope>
    <source>
        <strain evidence="1 2">DSM 23889</strain>
    </source>
</reference>
<name>A0A840X6Y1_9MICO</name>
<evidence type="ECO:0000313" key="2">
    <source>
        <dbReference type="Proteomes" id="UP000552883"/>
    </source>
</evidence>
<sequence length="100" mass="10634">MVLEVAEVEVADGVEQLDELLVALGDRVAELVRVGVEFLEQALEVVFGLGADGRAFDVLEDTAQGFVEVLVIRGSCLDVCEELAREDVEGALPPDLGHGV</sequence>
<evidence type="ECO:0000313" key="1">
    <source>
        <dbReference type="EMBL" id="MBB5616915.1"/>
    </source>
</evidence>
<dbReference type="AlphaFoldDB" id="A0A840X6Y1"/>
<dbReference type="EMBL" id="JACHBS010000001">
    <property type="protein sequence ID" value="MBB5616915.1"/>
    <property type="molecule type" value="Genomic_DNA"/>
</dbReference>
<accession>A0A840X6Y1</accession>
<proteinExistence type="predicted"/>
<protein>
    <submittedName>
        <fullName evidence="1">Uncharacterized protein</fullName>
    </submittedName>
</protein>